<evidence type="ECO:0000313" key="7">
    <source>
        <dbReference type="Proteomes" id="UP000410492"/>
    </source>
</evidence>
<gene>
    <name evidence="6" type="ORF">CALMAC_LOCUS869</name>
</gene>
<dbReference type="GO" id="GO:0005634">
    <property type="term" value="C:nucleus"/>
    <property type="evidence" value="ECO:0007669"/>
    <property type="project" value="UniProtKB-SubCell"/>
</dbReference>
<proteinExistence type="predicted"/>
<feature type="domain" description="Homeobox" evidence="5">
    <location>
        <begin position="1"/>
        <end position="24"/>
    </location>
</feature>
<dbReference type="InterPro" id="IPR009057">
    <property type="entry name" value="Homeodomain-like_sf"/>
</dbReference>
<dbReference type="PROSITE" id="PS50071">
    <property type="entry name" value="HOMEOBOX_2"/>
    <property type="match status" value="1"/>
</dbReference>
<dbReference type="InterPro" id="IPR050649">
    <property type="entry name" value="Paired_Homeobox_TFs"/>
</dbReference>
<evidence type="ECO:0000313" key="6">
    <source>
        <dbReference type="EMBL" id="VEN34786.1"/>
    </source>
</evidence>
<feature type="DNA-binding region" description="Homeobox" evidence="2">
    <location>
        <begin position="3"/>
        <end position="25"/>
    </location>
</feature>
<keyword evidence="2 3" id="KW-0539">Nucleus</keyword>
<dbReference type="SUPFAM" id="SSF46689">
    <property type="entry name" value="Homeodomain-like"/>
    <property type="match status" value="1"/>
</dbReference>
<feature type="compositionally biased region" description="Low complexity" evidence="4">
    <location>
        <begin position="55"/>
        <end position="67"/>
    </location>
</feature>
<comment type="subcellular location">
    <subcellularLocation>
        <location evidence="1 2 3">Nucleus</location>
    </subcellularLocation>
</comment>
<evidence type="ECO:0000256" key="1">
    <source>
        <dbReference type="ARBA" id="ARBA00004123"/>
    </source>
</evidence>
<dbReference type="GO" id="GO:0000977">
    <property type="term" value="F:RNA polymerase II transcription regulatory region sequence-specific DNA binding"/>
    <property type="evidence" value="ECO:0007669"/>
    <property type="project" value="TreeGrafter"/>
</dbReference>
<dbReference type="Pfam" id="PF00046">
    <property type="entry name" value="Homeodomain"/>
    <property type="match status" value="1"/>
</dbReference>
<feature type="region of interest" description="Disordered" evidence="4">
    <location>
        <begin position="22"/>
        <end position="163"/>
    </location>
</feature>
<evidence type="ECO:0000259" key="5">
    <source>
        <dbReference type="PROSITE" id="PS50071"/>
    </source>
</evidence>
<evidence type="ECO:0000256" key="2">
    <source>
        <dbReference type="PROSITE-ProRule" id="PRU00108"/>
    </source>
</evidence>
<dbReference type="OrthoDB" id="6159439at2759"/>
<organism evidence="6 7">
    <name type="scientific">Callosobruchus maculatus</name>
    <name type="common">Southern cowpea weevil</name>
    <name type="synonym">Pulse bruchid</name>
    <dbReference type="NCBI Taxonomy" id="64391"/>
    <lineage>
        <taxon>Eukaryota</taxon>
        <taxon>Metazoa</taxon>
        <taxon>Ecdysozoa</taxon>
        <taxon>Arthropoda</taxon>
        <taxon>Hexapoda</taxon>
        <taxon>Insecta</taxon>
        <taxon>Pterygota</taxon>
        <taxon>Neoptera</taxon>
        <taxon>Endopterygota</taxon>
        <taxon>Coleoptera</taxon>
        <taxon>Polyphaga</taxon>
        <taxon>Cucujiformia</taxon>
        <taxon>Chrysomeloidea</taxon>
        <taxon>Chrysomelidae</taxon>
        <taxon>Bruchinae</taxon>
        <taxon>Bruchini</taxon>
        <taxon>Callosobruchus</taxon>
    </lineage>
</organism>
<dbReference type="PANTHER" id="PTHR24329:SF543">
    <property type="entry name" value="FI01017P-RELATED"/>
    <property type="match status" value="1"/>
</dbReference>
<dbReference type="AlphaFoldDB" id="A0A653BGR9"/>
<dbReference type="EMBL" id="CAACVG010000981">
    <property type="protein sequence ID" value="VEN34786.1"/>
    <property type="molecule type" value="Genomic_DNA"/>
</dbReference>
<name>A0A653BGR9_CALMS</name>
<keyword evidence="2 3" id="KW-0371">Homeobox</keyword>
<sequence length="229" mass="24478">MKINLTEARVQVWFQNRRAKWRKAERLKEEQRKRDRQEVKRDGETKEEKMDDGMSSSSPTSPSASSAMGGDLEPGGSSAAPREDCPSRASSATGGDNDSPDGKEGAGGEDSPATAPPDSPAAPELPMAAHQTVRHIPPPPPPTSTHHQTFSHMFPFGDSSTGFRPVIDGTSGTRNTPPLFFSPHLASHISSQFSPPLFPSLKGVRRDSLNLVESVGVSPGCVRAAPSSR</sequence>
<dbReference type="InterPro" id="IPR001356">
    <property type="entry name" value="HD"/>
</dbReference>
<keyword evidence="2 3" id="KW-0238">DNA-binding</keyword>
<reference evidence="6 7" key="1">
    <citation type="submission" date="2019-01" db="EMBL/GenBank/DDBJ databases">
        <authorList>
            <person name="Sayadi A."/>
        </authorList>
    </citation>
    <scope>NUCLEOTIDE SEQUENCE [LARGE SCALE GENOMIC DNA]</scope>
</reference>
<protein>
    <recommendedName>
        <fullName evidence="5">Homeobox domain-containing protein</fullName>
    </recommendedName>
</protein>
<dbReference type="Proteomes" id="UP000410492">
    <property type="component" value="Unassembled WGS sequence"/>
</dbReference>
<keyword evidence="7" id="KW-1185">Reference proteome</keyword>
<feature type="compositionally biased region" description="Basic and acidic residues" evidence="4">
    <location>
        <begin position="22"/>
        <end position="52"/>
    </location>
</feature>
<evidence type="ECO:0000256" key="4">
    <source>
        <dbReference type="SAM" id="MobiDB-lite"/>
    </source>
</evidence>
<evidence type="ECO:0000256" key="3">
    <source>
        <dbReference type="RuleBase" id="RU000682"/>
    </source>
</evidence>
<dbReference type="GO" id="GO:0000981">
    <property type="term" value="F:DNA-binding transcription factor activity, RNA polymerase II-specific"/>
    <property type="evidence" value="ECO:0007669"/>
    <property type="project" value="TreeGrafter"/>
</dbReference>
<dbReference type="CDD" id="cd00086">
    <property type="entry name" value="homeodomain"/>
    <property type="match status" value="1"/>
</dbReference>
<dbReference type="Gene3D" id="1.10.10.60">
    <property type="entry name" value="Homeodomain-like"/>
    <property type="match status" value="1"/>
</dbReference>
<dbReference type="PANTHER" id="PTHR24329">
    <property type="entry name" value="HOMEOBOX PROTEIN ARISTALESS"/>
    <property type="match status" value="1"/>
</dbReference>
<accession>A0A653BGR9</accession>